<evidence type="ECO:0000259" key="20">
    <source>
        <dbReference type="PROSITE" id="PS50873"/>
    </source>
</evidence>
<dbReference type="InterPro" id="IPR019793">
    <property type="entry name" value="Peroxidases_heam-ligand_BS"/>
</dbReference>
<dbReference type="PRINTS" id="PR00458">
    <property type="entry name" value="PEROXIDASE"/>
</dbReference>
<comment type="subcellular location">
    <subcellularLocation>
        <location evidence="19">Secreted</location>
    </subcellularLocation>
</comment>
<dbReference type="EMBL" id="KK198760">
    <property type="protein sequence ID" value="KCW60934.1"/>
    <property type="molecule type" value="Genomic_DNA"/>
</dbReference>
<feature type="binding site" evidence="16">
    <location>
        <position position="255"/>
    </location>
    <ligand>
        <name>Ca(2+)</name>
        <dbReference type="ChEBI" id="CHEBI:29108"/>
        <label>2</label>
    </ligand>
</feature>
<proteinExistence type="inferred from homology"/>
<organism evidence="21">
    <name type="scientific">Eucalyptus grandis</name>
    <name type="common">Flooded gum</name>
    <dbReference type="NCBI Taxonomy" id="71139"/>
    <lineage>
        <taxon>Eukaryota</taxon>
        <taxon>Viridiplantae</taxon>
        <taxon>Streptophyta</taxon>
        <taxon>Embryophyta</taxon>
        <taxon>Tracheophyta</taxon>
        <taxon>Spermatophyta</taxon>
        <taxon>Magnoliopsida</taxon>
        <taxon>eudicotyledons</taxon>
        <taxon>Gunneridae</taxon>
        <taxon>Pentapetalae</taxon>
        <taxon>rosids</taxon>
        <taxon>malvids</taxon>
        <taxon>Myrtales</taxon>
        <taxon>Myrtaceae</taxon>
        <taxon>Myrtoideae</taxon>
        <taxon>Eucalypteae</taxon>
        <taxon>Eucalyptus</taxon>
    </lineage>
</organism>
<dbReference type="GO" id="GO:0005576">
    <property type="term" value="C:extracellular region"/>
    <property type="evidence" value="ECO:0007669"/>
    <property type="project" value="UniProtKB-SubCell"/>
</dbReference>
<feature type="binding site" evidence="16">
    <location>
        <position position="78"/>
    </location>
    <ligand>
        <name>Ca(2+)</name>
        <dbReference type="ChEBI" id="CHEBI:29108"/>
        <label>1</label>
    </ligand>
</feature>
<dbReference type="AlphaFoldDB" id="A0A059B4L6"/>
<comment type="catalytic activity">
    <reaction evidence="1 19">
        <text>2 a phenolic donor + H2O2 = 2 a phenolic radical donor + 2 H2O</text>
        <dbReference type="Rhea" id="RHEA:56136"/>
        <dbReference type="ChEBI" id="CHEBI:15377"/>
        <dbReference type="ChEBI" id="CHEBI:16240"/>
        <dbReference type="ChEBI" id="CHEBI:139520"/>
        <dbReference type="ChEBI" id="CHEBI:139521"/>
        <dbReference type="EC" id="1.11.1.7"/>
    </reaction>
</comment>
<reference evidence="21" key="1">
    <citation type="submission" date="2013-07" db="EMBL/GenBank/DDBJ databases">
        <title>The genome of Eucalyptus grandis.</title>
        <authorList>
            <person name="Schmutz J."/>
            <person name="Hayes R."/>
            <person name="Myburg A."/>
            <person name="Tuskan G."/>
            <person name="Grattapaglia D."/>
            <person name="Rokhsar D.S."/>
        </authorList>
    </citation>
    <scope>NUCLEOTIDE SEQUENCE</scope>
    <source>
        <tissue evidence="21">Leaf extractions</tissue>
    </source>
</reference>
<dbReference type="GO" id="GO:0006979">
    <property type="term" value="P:response to oxidative stress"/>
    <property type="evidence" value="ECO:0007669"/>
    <property type="project" value="UniProtKB-UniRule"/>
</dbReference>
<keyword evidence="16 19" id="KW-0106">Calcium</keyword>
<comment type="cofactor">
    <cofactor evidence="16 19">
        <name>heme b</name>
        <dbReference type="ChEBI" id="CHEBI:60344"/>
    </cofactor>
    <text evidence="16 19">Binds 1 heme b (iron(II)-protoporphyrin IX) group per subunit.</text>
</comment>
<keyword evidence="13 19" id="KW-0376">Hydrogen peroxide</keyword>
<dbReference type="InterPro" id="IPR010255">
    <property type="entry name" value="Haem_peroxidase_sf"/>
</dbReference>
<feature type="signal peptide" evidence="19">
    <location>
        <begin position="1"/>
        <end position="22"/>
    </location>
</feature>
<evidence type="ECO:0000256" key="17">
    <source>
        <dbReference type="PIRSR" id="PIRSR600823-4"/>
    </source>
</evidence>
<name>A0A059B4L6_EUCGR</name>
<dbReference type="FunCoup" id="A0A059B4L6">
    <property type="interactions" value="408"/>
</dbReference>
<feature type="disulfide bond" evidence="18">
    <location>
        <begin position="37"/>
        <end position="116"/>
    </location>
</feature>
<keyword evidence="11 18" id="KW-1015">Disulfide bond</keyword>
<gene>
    <name evidence="21" type="ORF">EUGRSUZ_H03667</name>
</gene>
<dbReference type="Gramene" id="KCW60934">
    <property type="protein sequence ID" value="KCW60934"/>
    <property type="gene ID" value="EUGRSUZ_H03667"/>
</dbReference>
<feature type="disulfide bond" evidence="18">
    <location>
        <begin position="70"/>
        <end position="75"/>
    </location>
</feature>
<dbReference type="eggNOG" id="ENOG502QQZ7">
    <property type="taxonomic scope" value="Eukaryota"/>
</dbReference>
<accession>A0A059B4L6</accession>
<feature type="disulfide bond" evidence="18">
    <location>
        <begin position="122"/>
        <end position="322"/>
    </location>
</feature>
<feature type="active site" description="Proton acceptor" evidence="14">
    <location>
        <position position="68"/>
    </location>
</feature>
<dbReference type="GO" id="GO:0006950">
    <property type="term" value="P:response to stress"/>
    <property type="evidence" value="ECO:0000318"/>
    <property type="project" value="GO_Central"/>
</dbReference>
<dbReference type="OrthoDB" id="2113341at2759"/>
<feature type="binding site" evidence="16">
    <location>
        <position position="69"/>
    </location>
    <ligand>
        <name>Ca(2+)</name>
        <dbReference type="ChEBI" id="CHEBI:29108"/>
        <label>1</label>
    </ligand>
</feature>
<evidence type="ECO:0000256" key="4">
    <source>
        <dbReference type="ARBA" id="ARBA00012313"/>
    </source>
</evidence>
<dbReference type="PANTHER" id="PTHR31235">
    <property type="entry name" value="PEROXIDASE 25-RELATED"/>
    <property type="match status" value="1"/>
</dbReference>
<feature type="site" description="Transition state stabilizer" evidence="17">
    <location>
        <position position="64"/>
    </location>
</feature>
<evidence type="ECO:0000256" key="12">
    <source>
        <dbReference type="ARBA" id="ARBA00023180"/>
    </source>
</evidence>
<feature type="chain" id="PRO_5005102341" description="Peroxidase" evidence="19">
    <location>
        <begin position="23"/>
        <end position="328"/>
    </location>
</feature>
<evidence type="ECO:0000256" key="18">
    <source>
        <dbReference type="PIRSR" id="PIRSR600823-5"/>
    </source>
</evidence>
<dbReference type="InParanoid" id="A0A059B4L6"/>
<dbReference type="PROSITE" id="PS00435">
    <property type="entry name" value="PEROXIDASE_1"/>
    <property type="match status" value="1"/>
</dbReference>
<feature type="binding site" evidence="16">
    <location>
        <position position="247"/>
    </location>
    <ligand>
        <name>Ca(2+)</name>
        <dbReference type="ChEBI" id="CHEBI:29108"/>
        <label>2</label>
    </ligand>
</feature>
<dbReference type="InterPro" id="IPR002016">
    <property type="entry name" value="Haem_peroxidase"/>
</dbReference>
<dbReference type="InterPro" id="IPR033905">
    <property type="entry name" value="Secretory_peroxidase"/>
</dbReference>
<keyword evidence="6 19" id="KW-0575">Peroxidase</keyword>
<evidence type="ECO:0000256" key="1">
    <source>
        <dbReference type="ARBA" id="ARBA00000189"/>
    </source>
</evidence>
<dbReference type="Pfam" id="PF00141">
    <property type="entry name" value="peroxidase"/>
    <property type="match status" value="1"/>
</dbReference>
<dbReference type="SUPFAM" id="SSF48113">
    <property type="entry name" value="Heme-dependent peroxidases"/>
    <property type="match status" value="1"/>
</dbReference>
<feature type="binding site" evidence="16">
    <location>
        <position position="74"/>
    </location>
    <ligand>
        <name>Ca(2+)</name>
        <dbReference type="ChEBI" id="CHEBI:29108"/>
        <label>1</label>
    </ligand>
</feature>
<evidence type="ECO:0000256" key="19">
    <source>
        <dbReference type="RuleBase" id="RU362060"/>
    </source>
</evidence>
<keyword evidence="8 16" id="KW-0479">Metal-binding</keyword>
<evidence type="ECO:0000256" key="15">
    <source>
        <dbReference type="PIRSR" id="PIRSR600823-2"/>
    </source>
</evidence>
<dbReference type="GO" id="GO:0042744">
    <property type="term" value="P:hydrogen peroxide catabolic process"/>
    <property type="evidence" value="ECO:0007669"/>
    <property type="project" value="UniProtKB-KW"/>
</dbReference>
<dbReference type="STRING" id="71139.A0A059B4L6"/>
<dbReference type="GO" id="GO:0046872">
    <property type="term" value="F:metal ion binding"/>
    <property type="evidence" value="ECO:0007669"/>
    <property type="project" value="UniProtKB-UniRule"/>
</dbReference>
<dbReference type="PRINTS" id="PR00461">
    <property type="entry name" value="PLPEROXIDASE"/>
</dbReference>
<feature type="domain" description="Plant heme peroxidase family profile" evidence="20">
    <location>
        <begin position="27"/>
        <end position="326"/>
    </location>
</feature>
<comment type="similarity">
    <text evidence="19">Belongs to the peroxidase family. Classical plant (class III) peroxidase subfamily.</text>
</comment>
<dbReference type="PROSITE" id="PS51257">
    <property type="entry name" value="PROKAR_LIPOPROTEIN"/>
    <property type="match status" value="1"/>
</dbReference>
<feature type="disulfide bond" evidence="18">
    <location>
        <begin position="202"/>
        <end position="234"/>
    </location>
</feature>
<feature type="binding site" evidence="15">
    <location>
        <position position="165"/>
    </location>
    <ligand>
        <name>substrate</name>
    </ligand>
</feature>
<evidence type="ECO:0000256" key="7">
    <source>
        <dbReference type="ARBA" id="ARBA00022617"/>
    </source>
</evidence>
<keyword evidence="7 19" id="KW-0349">Heme</keyword>
<comment type="similarity">
    <text evidence="3">Belongs to the peroxidase family. Ascorbate peroxidase subfamily.</text>
</comment>
<feature type="binding site" evidence="16">
    <location>
        <position position="90"/>
    </location>
    <ligand>
        <name>Ca(2+)</name>
        <dbReference type="ChEBI" id="CHEBI:29108"/>
        <label>1</label>
    </ligand>
</feature>
<dbReference type="Gene3D" id="1.10.520.10">
    <property type="match status" value="1"/>
</dbReference>
<evidence type="ECO:0000256" key="13">
    <source>
        <dbReference type="ARBA" id="ARBA00023324"/>
    </source>
</evidence>
<dbReference type="Gene3D" id="1.10.420.10">
    <property type="entry name" value="Peroxidase, domain 2"/>
    <property type="match status" value="1"/>
</dbReference>
<dbReference type="GO" id="GO:0009505">
    <property type="term" value="C:plant-type cell wall"/>
    <property type="evidence" value="ECO:0000318"/>
    <property type="project" value="GO_Central"/>
</dbReference>
<evidence type="ECO:0000256" key="11">
    <source>
        <dbReference type="ARBA" id="ARBA00023157"/>
    </source>
</evidence>
<evidence type="ECO:0000256" key="5">
    <source>
        <dbReference type="ARBA" id="ARBA00022525"/>
    </source>
</evidence>
<dbReference type="KEGG" id="egr:104414959"/>
<evidence type="ECO:0000313" key="21">
    <source>
        <dbReference type="EMBL" id="KCW60934.1"/>
    </source>
</evidence>
<sequence length="328" mass="35335">MNAGKGHLVLSLTLLLVLACNADDDGGLRKNFYKKSCPQAEKLVRDITWSKAQADPTLGAKLLRVHYHDCFVRGCDGSVLLDPVGTNQSEKNAVPNLTLAGFDVIDDIKKQVEQACPNTVSCADVLSLAARDAVSFPFKKPIWDVLMGRRDGNISLASNIPGNLPSPFADFSTLAQIFSKKGLNVNDLVVLSGAHTIGVAHCGTFSRRLYNFTGKGDADPSLNATYAASLRTQCPNPANPATTVEMDPQSSLSFDSHYFDILIENEGLFQSDAALLTNQGAAKVVQHLRSPDAFFSEFGKSMKKMGAIEVLTGTAGEIRKQCRVVNQS</sequence>
<evidence type="ECO:0000256" key="2">
    <source>
        <dbReference type="ARBA" id="ARBA00002322"/>
    </source>
</evidence>
<keyword evidence="19" id="KW-0732">Signal</keyword>
<feature type="binding site" evidence="16">
    <location>
        <position position="72"/>
    </location>
    <ligand>
        <name>Ca(2+)</name>
        <dbReference type="ChEBI" id="CHEBI:29108"/>
        <label>1</label>
    </ligand>
</feature>
<evidence type="ECO:0000256" key="16">
    <source>
        <dbReference type="PIRSR" id="PIRSR600823-3"/>
    </source>
</evidence>
<dbReference type="CDD" id="cd00693">
    <property type="entry name" value="secretory_peroxidase"/>
    <property type="match status" value="1"/>
</dbReference>
<feature type="binding site" description="axial binding residue" evidence="16">
    <location>
        <position position="195"/>
    </location>
    <ligand>
        <name>heme b</name>
        <dbReference type="ChEBI" id="CHEBI:60344"/>
    </ligand>
    <ligandPart>
        <name>Fe</name>
        <dbReference type="ChEBI" id="CHEBI:18248"/>
    </ligandPart>
</feature>
<protein>
    <recommendedName>
        <fullName evidence="4 19">Peroxidase</fullName>
        <ecNumber evidence="4 19">1.11.1.7</ecNumber>
    </recommendedName>
</protein>
<comment type="cofactor">
    <cofactor evidence="16 19">
        <name>Ca(2+)</name>
        <dbReference type="ChEBI" id="CHEBI:29108"/>
    </cofactor>
    <text evidence="16 19">Binds 2 calcium ions per subunit.</text>
</comment>
<evidence type="ECO:0000256" key="8">
    <source>
        <dbReference type="ARBA" id="ARBA00022723"/>
    </source>
</evidence>
<evidence type="ECO:0000256" key="3">
    <source>
        <dbReference type="ARBA" id="ARBA00006873"/>
    </source>
</evidence>
<feature type="binding site" evidence="16">
    <location>
        <position position="196"/>
    </location>
    <ligand>
        <name>Ca(2+)</name>
        <dbReference type="ChEBI" id="CHEBI:29108"/>
        <label>2</label>
    </ligand>
</feature>
<dbReference type="EC" id="1.11.1.7" evidence="4 19"/>
<dbReference type="FunFam" id="1.10.520.10:FF:000008">
    <property type="entry name" value="Peroxidase"/>
    <property type="match status" value="1"/>
</dbReference>
<dbReference type="OMA" id="NAHRLRY"/>
<dbReference type="GO" id="GO:0004601">
    <property type="term" value="F:peroxidase activity"/>
    <property type="evidence" value="ECO:0000318"/>
    <property type="project" value="GO_Central"/>
</dbReference>
<comment type="function">
    <text evidence="2">Removal of H(2)O(2), oxidation of toxic reductants, biosynthesis and degradation of lignin, suberization, auxin catabolism, response to environmental stresses such as wounding, pathogen attack and oxidative stress. These functions might be dependent on each isozyme/isoform in each plant tissue.</text>
</comment>
<dbReference type="GO" id="GO:0140825">
    <property type="term" value="F:lactoperoxidase activity"/>
    <property type="evidence" value="ECO:0007669"/>
    <property type="project" value="UniProtKB-EC"/>
</dbReference>
<dbReference type="GO" id="GO:0020037">
    <property type="term" value="F:heme binding"/>
    <property type="evidence" value="ECO:0007669"/>
    <property type="project" value="UniProtKB-UniRule"/>
</dbReference>
<feature type="binding site" evidence="16">
    <location>
        <position position="76"/>
    </location>
    <ligand>
        <name>Ca(2+)</name>
        <dbReference type="ChEBI" id="CHEBI:29108"/>
        <label>1</label>
    </ligand>
</feature>
<keyword evidence="10 16" id="KW-0408">Iron</keyword>
<dbReference type="PROSITE" id="PS50873">
    <property type="entry name" value="PEROXIDASE_4"/>
    <property type="match status" value="1"/>
</dbReference>
<keyword evidence="9 19" id="KW-0560">Oxidoreductase</keyword>
<evidence type="ECO:0000256" key="14">
    <source>
        <dbReference type="PIRSR" id="PIRSR600823-1"/>
    </source>
</evidence>
<dbReference type="InterPro" id="IPR000823">
    <property type="entry name" value="Peroxidase_pln"/>
</dbReference>
<evidence type="ECO:0000256" key="6">
    <source>
        <dbReference type="ARBA" id="ARBA00022559"/>
    </source>
</evidence>
<evidence type="ECO:0000256" key="10">
    <source>
        <dbReference type="ARBA" id="ARBA00023004"/>
    </source>
</evidence>
<dbReference type="FunFam" id="1.10.420.10:FF:000008">
    <property type="entry name" value="Peroxidase"/>
    <property type="match status" value="1"/>
</dbReference>
<keyword evidence="12" id="KW-0325">Glycoprotein</keyword>
<keyword evidence="5 19" id="KW-0964">Secreted</keyword>
<evidence type="ECO:0000256" key="9">
    <source>
        <dbReference type="ARBA" id="ARBA00023002"/>
    </source>
</evidence>